<comment type="caution">
    <text evidence="1">The sequence shown here is derived from an EMBL/GenBank/DDBJ whole genome shotgun (WGS) entry which is preliminary data.</text>
</comment>
<evidence type="ECO:0000313" key="2">
    <source>
        <dbReference type="Proteomes" id="UP000675121"/>
    </source>
</evidence>
<evidence type="ECO:0000313" key="1">
    <source>
        <dbReference type="EMBL" id="CAE6904771.1"/>
    </source>
</evidence>
<proteinExistence type="predicted"/>
<accession>A0A9N8QXY5</accession>
<sequence>MGSPKLAARRARGRYGALYRYNGSLSFPNPPTLLPP</sequence>
<gene>
    <name evidence="1" type="ORF">R70211_03517</name>
</gene>
<dbReference type="Proteomes" id="UP000675121">
    <property type="component" value="Unassembled WGS sequence"/>
</dbReference>
<dbReference type="AlphaFoldDB" id="A0A9N8QXY5"/>
<dbReference type="EMBL" id="CAJNAS010000009">
    <property type="protein sequence ID" value="CAE6904771.1"/>
    <property type="molecule type" value="Genomic_DNA"/>
</dbReference>
<name>A0A9N8QXY5_9BURK</name>
<keyword evidence="2" id="KW-1185">Reference proteome</keyword>
<organism evidence="1 2">
    <name type="scientific">Paraburkholderia domus</name>
    <dbReference type="NCBI Taxonomy" id="2793075"/>
    <lineage>
        <taxon>Bacteria</taxon>
        <taxon>Pseudomonadati</taxon>
        <taxon>Pseudomonadota</taxon>
        <taxon>Betaproteobacteria</taxon>
        <taxon>Burkholderiales</taxon>
        <taxon>Burkholderiaceae</taxon>
        <taxon>Paraburkholderia</taxon>
    </lineage>
</organism>
<protein>
    <submittedName>
        <fullName evidence="1">Uncharacterized protein</fullName>
    </submittedName>
</protein>
<reference evidence="1" key="1">
    <citation type="submission" date="2021-02" db="EMBL/GenBank/DDBJ databases">
        <authorList>
            <person name="Vanwijnsberghe S."/>
        </authorList>
    </citation>
    <scope>NUCLEOTIDE SEQUENCE</scope>
    <source>
        <strain evidence="1">R-70211</strain>
    </source>
</reference>